<dbReference type="OrthoDB" id="285138at2"/>
<dbReference type="KEGG" id="amuc:Pan181_00130"/>
<gene>
    <name evidence="1" type="ORF">Pan181_00130</name>
</gene>
<reference evidence="1 2" key="1">
    <citation type="submission" date="2019-02" db="EMBL/GenBank/DDBJ databases">
        <title>Deep-cultivation of Planctomycetes and their phenomic and genomic characterization uncovers novel biology.</title>
        <authorList>
            <person name="Wiegand S."/>
            <person name="Jogler M."/>
            <person name="Boedeker C."/>
            <person name="Pinto D."/>
            <person name="Vollmers J."/>
            <person name="Rivas-Marin E."/>
            <person name="Kohn T."/>
            <person name="Peeters S.H."/>
            <person name="Heuer A."/>
            <person name="Rast P."/>
            <person name="Oberbeckmann S."/>
            <person name="Bunk B."/>
            <person name="Jeske O."/>
            <person name="Meyerdierks A."/>
            <person name="Storesund J.E."/>
            <person name="Kallscheuer N."/>
            <person name="Luecker S."/>
            <person name="Lage O.M."/>
            <person name="Pohl T."/>
            <person name="Merkel B.J."/>
            <person name="Hornburger P."/>
            <person name="Mueller R.-W."/>
            <person name="Bruemmer F."/>
            <person name="Labrenz M."/>
            <person name="Spormann A.M."/>
            <person name="Op den Camp H."/>
            <person name="Overmann J."/>
            <person name="Amann R."/>
            <person name="Jetten M.S.M."/>
            <person name="Mascher T."/>
            <person name="Medema M.H."/>
            <person name="Devos D.P."/>
            <person name="Kaster A.-K."/>
            <person name="Ovreas L."/>
            <person name="Rohde M."/>
            <person name="Galperin M.Y."/>
            <person name="Jogler C."/>
        </authorList>
    </citation>
    <scope>NUCLEOTIDE SEQUENCE [LARGE SCALE GENOMIC DNA]</scope>
    <source>
        <strain evidence="1 2">Pan181</strain>
    </source>
</reference>
<protein>
    <submittedName>
        <fullName evidence="1">Uncharacterized protein</fullName>
    </submittedName>
</protein>
<evidence type="ECO:0000313" key="1">
    <source>
        <dbReference type="EMBL" id="QDU53835.1"/>
    </source>
</evidence>
<keyword evidence="2" id="KW-1185">Reference proteome</keyword>
<sequence>MGLFSFLGRKSKAPPSADDGLSPDYAFAHYALRMFALAQPLEFLAIVMSPDSKLFFEDVLDNVAENCGRKTSFDADAIRVQPVRIGDYSCAVVELPDPHEIAHAHMVALVALIDTPDIREGEPVDARYFTLEKGFQLDNTPRTVLCEWDTSSHSNYGDGPRPNVEEFVQAIGQLLKI</sequence>
<evidence type="ECO:0000313" key="2">
    <source>
        <dbReference type="Proteomes" id="UP000315750"/>
    </source>
</evidence>
<dbReference type="Proteomes" id="UP000315750">
    <property type="component" value="Chromosome"/>
</dbReference>
<accession>A0A518AGI3</accession>
<organism evidence="1 2">
    <name type="scientific">Aeoliella mucimassa</name>
    <dbReference type="NCBI Taxonomy" id="2527972"/>
    <lineage>
        <taxon>Bacteria</taxon>
        <taxon>Pseudomonadati</taxon>
        <taxon>Planctomycetota</taxon>
        <taxon>Planctomycetia</taxon>
        <taxon>Pirellulales</taxon>
        <taxon>Lacipirellulaceae</taxon>
        <taxon>Aeoliella</taxon>
    </lineage>
</organism>
<dbReference type="EMBL" id="CP036278">
    <property type="protein sequence ID" value="QDU53835.1"/>
    <property type="molecule type" value="Genomic_DNA"/>
</dbReference>
<dbReference type="RefSeq" id="WP_145244888.1">
    <property type="nucleotide sequence ID" value="NZ_CP036278.1"/>
</dbReference>
<dbReference type="AlphaFoldDB" id="A0A518AGI3"/>
<name>A0A518AGI3_9BACT</name>
<proteinExistence type="predicted"/>